<gene>
    <name evidence="2" type="ORF">HQN59_02385</name>
</gene>
<sequence>MALLVVVGTAIGLALQSGALRIPPEWNPWAPLAVADPTTLVTRFKLRRLADDPVACRAALDTSALRFASEPDRSEDGNCGWRDAVRVSGLPARVGTPFVLTCPAAVSLALWEHHRLQPLARQHFGQPVVRVDHYGSYACRNVRGGVSGRRSEHAGANALDVAGFTLADGRRITVARDWAGSGPASAFLHDVHAGACDFWNVVLSPNYNAAHRDHLHLDRAPYRVCR</sequence>
<keyword evidence="3" id="KW-1185">Reference proteome</keyword>
<proteinExistence type="predicted"/>
<dbReference type="Proteomes" id="UP000529637">
    <property type="component" value="Unassembled WGS sequence"/>
</dbReference>
<name>A0A7Y6NK60_9BURK</name>
<evidence type="ECO:0000259" key="1">
    <source>
        <dbReference type="Pfam" id="PF06904"/>
    </source>
</evidence>
<comment type="caution">
    <text evidence="2">The sequence shown here is derived from an EMBL/GenBank/DDBJ whole genome shotgun (WGS) entry which is preliminary data.</text>
</comment>
<dbReference type="EMBL" id="JABWMJ010000001">
    <property type="protein sequence ID" value="NUZ04599.1"/>
    <property type="molecule type" value="Genomic_DNA"/>
</dbReference>
<feature type="domain" description="Extensin-like C-terminal" evidence="1">
    <location>
        <begin position="55"/>
        <end position="226"/>
    </location>
</feature>
<reference evidence="2 3" key="1">
    <citation type="submission" date="2020-06" db="EMBL/GenBank/DDBJ databases">
        <title>Schlegella sp. ID0723 isolated from air conditioner.</title>
        <authorList>
            <person name="Kim D.Y."/>
            <person name="Kim D.-U."/>
        </authorList>
    </citation>
    <scope>NUCLEOTIDE SEQUENCE [LARGE SCALE GENOMIC DNA]</scope>
    <source>
        <strain evidence="2 3">ID0723</strain>
    </source>
</reference>
<accession>A0A7Y6NK60</accession>
<organism evidence="2 3">
    <name type="scientific">Piscinibacter koreensis</name>
    <dbReference type="NCBI Taxonomy" id="2742824"/>
    <lineage>
        <taxon>Bacteria</taxon>
        <taxon>Pseudomonadati</taxon>
        <taxon>Pseudomonadota</taxon>
        <taxon>Betaproteobacteria</taxon>
        <taxon>Burkholderiales</taxon>
        <taxon>Sphaerotilaceae</taxon>
        <taxon>Piscinibacter</taxon>
    </lineage>
</organism>
<dbReference type="AlphaFoldDB" id="A0A7Y6NK60"/>
<evidence type="ECO:0000313" key="2">
    <source>
        <dbReference type="EMBL" id="NUZ04599.1"/>
    </source>
</evidence>
<protein>
    <submittedName>
        <fullName evidence="2">Extensin family protein</fullName>
    </submittedName>
</protein>
<dbReference type="Pfam" id="PF06904">
    <property type="entry name" value="Extensin-like_C"/>
    <property type="match status" value="1"/>
</dbReference>
<evidence type="ECO:0000313" key="3">
    <source>
        <dbReference type="Proteomes" id="UP000529637"/>
    </source>
</evidence>
<dbReference type="InterPro" id="IPR009683">
    <property type="entry name" value="Extensin-like_C"/>
</dbReference>